<dbReference type="RefSeq" id="XP_018451418.1">
    <property type="nucleotide sequence ID" value="XM_018595916.2"/>
</dbReference>
<evidence type="ECO:0000313" key="4">
    <source>
        <dbReference type="RefSeq" id="XP_018451418.1"/>
    </source>
</evidence>
<dbReference type="KEGG" id="rsz:108822757"/>
<name>A0A6J0KV32_RAPSA</name>
<evidence type="ECO:0000256" key="1">
    <source>
        <dbReference type="SAM" id="MobiDB-lite"/>
    </source>
</evidence>
<feature type="transmembrane region" description="Helical" evidence="2">
    <location>
        <begin position="6"/>
        <end position="30"/>
    </location>
</feature>
<evidence type="ECO:0000256" key="2">
    <source>
        <dbReference type="SAM" id="Phobius"/>
    </source>
</evidence>
<dbReference type="OrthoDB" id="1707227at2759"/>
<protein>
    <submittedName>
        <fullName evidence="4">Uncharacterized protein LOC108822757</fullName>
    </submittedName>
</protein>
<organism evidence="3 4">
    <name type="scientific">Raphanus sativus</name>
    <name type="common">Radish</name>
    <name type="synonym">Raphanus raphanistrum var. sativus</name>
    <dbReference type="NCBI Taxonomy" id="3726"/>
    <lineage>
        <taxon>Eukaryota</taxon>
        <taxon>Viridiplantae</taxon>
        <taxon>Streptophyta</taxon>
        <taxon>Embryophyta</taxon>
        <taxon>Tracheophyta</taxon>
        <taxon>Spermatophyta</taxon>
        <taxon>Magnoliopsida</taxon>
        <taxon>eudicotyledons</taxon>
        <taxon>Gunneridae</taxon>
        <taxon>Pentapetalae</taxon>
        <taxon>rosids</taxon>
        <taxon>malvids</taxon>
        <taxon>Brassicales</taxon>
        <taxon>Brassicaceae</taxon>
        <taxon>Brassiceae</taxon>
        <taxon>Raphanus</taxon>
    </lineage>
</organism>
<reference evidence="3" key="1">
    <citation type="journal article" date="2019" name="Database">
        <title>The radish genome database (RadishGD): an integrated information resource for radish genomics.</title>
        <authorList>
            <person name="Yu H.J."/>
            <person name="Baek S."/>
            <person name="Lee Y.J."/>
            <person name="Cho A."/>
            <person name="Mun J.H."/>
        </authorList>
    </citation>
    <scope>NUCLEOTIDE SEQUENCE [LARGE SCALE GENOMIC DNA]</scope>
    <source>
        <strain evidence="3">cv. WK10039</strain>
    </source>
</reference>
<keyword evidence="2" id="KW-0812">Transmembrane</keyword>
<proteinExistence type="predicted"/>
<accession>A0A6J0KV32</accession>
<dbReference type="Proteomes" id="UP000504610">
    <property type="component" value="Chromosome 2"/>
</dbReference>
<evidence type="ECO:0000313" key="3">
    <source>
        <dbReference type="Proteomes" id="UP000504610"/>
    </source>
</evidence>
<keyword evidence="2" id="KW-0472">Membrane</keyword>
<dbReference type="InterPro" id="IPR045884">
    <property type="entry name" value="At5g59350-like"/>
</dbReference>
<keyword evidence="2" id="KW-1133">Transmembrane helix</keyword>
<feature type="compositionally biased region" description="Polar residues" evidence="1">
    <location>
        <begin position="260"/>
        <end position="277"/>
    </location>
</feature>
<gene>
    <name evidence="4" type="primary">LOC108822757</name>
</gene>
<dbReference type="PANTHER" id="PTHR34054:SF6">
    <property type="entry name" value="TRANSMEMBRANE PROTEIN"/>
    <property type="match status" value="1"/>
</dbReference>
<reference evidence="4" key="2">
    <citation type="submission" date="2025-08" db="UniProtKB">
        <authorList>
            <consortium name="RefSeq"/>
        </authorList>
    </citation>
    <scope>IDENTIFICATION</scope>
    <source>
        <tissue evidence="4">Leaf</tissue>
    </source>
</reference>
<feature type="region of interest" description="Disordered" evidence="1">
    <location>
        <begin position="129"/>
        <end position="165"/>
    </location>
</feature>
<keyword evidence="3" id="KW-1185">Reference proteome</keyword>
<feature type="region of interest" description="Disordered" evidence="1">
    <location>
        <begin position="248"/>
        <end position="277"/>
    </location>
</feature>
<dbReference type="PANTHER" id="PTHR34054">
    <property type="entry name" value="EXPRESSED PROTEIN"/>
    <property type="match status" value="1"/>
</dbReference>
<sequence length="277" mass="31576">MKTIIGLGIGLSLVFGFLLLALIAEVYYLLRWKKHKKRVISQESEEEKEEEQQQQTGYAKELIQLFCFKKPQSLHANNDGGREGEEVSRNQDLELGLMKHLEGEGFEAELMKLHNQRFLFTIMEETKADLESDDGKSRSRTRSLSDVPAGVNDCNTPGLTPLASPATIKSTPLGSYSHHEFNPLFETEGELEFNKFFRSSSSSPPPKFKFLRDAEEKLRRRMIEEAKRREQKQELSITSEGSFLKFMTPATVNREKKQSNQESVETVSFRTSSGTKS</sequence>
<dbReference type="AlphaFoldDB" id="A0A6J0KV32"/>
<dbReference type="GeneID" id="108822757"/>